<feature type="region of interest" description="Disordered" evidence="1">
    <location>
        <begin position="39"/>
        <end position="176"/>
    </location>
</feature>
<dbReference type="EMBL" id="FNNB01000004">
    <property type="protein sequence ID" value="SDX02423.1"/>
    <property type="molecule type" value="Genomic_DNA"/>
</dbReference>
<feature type="transmembrane region" description="Helical" evidence="2">
    <location>
        <begin position="236"/>
        <end position="254"/>
    </location>
</feature>
<feature type="compositionally biased region" description="Acidic residues" evidence="1">
    <location>
        <begin position="86"/>
        <end position="97"/>
    </location>
</feature>
<dbReference type="Pfam" id="PF13717">
    <property type="entry name" value="Zn_ribbon_4"/>
    <property type="match status" value="1"/>
</dbReference>
<proteinExistence type="predicted"/>
<dbReference type="RefSeq" id="WP_074635947.1">
    <property type="nucleotide sequence ID" value="NZ_CP160849.1"/>
</dbReference>
<accession>A0A1H2YB23</accession>
<dbReference type="NCBIfam" id="TIGR02098">
    <property type="entry name" value="MJ0042_CXXC"/>
    <property type="match status" value="1"/>
</dbReference>
<dbReference type="GeneID" id="94020931"/>
<feature type="compositionally biased region" description="Basic and acidic residues" evidence="1">
    <location>
        <begin position="119"/>
        <end position="129"/>
    </location>
</feature>
<dbReference type="AlphaFoldDB" id="A0A1H2YB23"/>
<evidence type="ECO:0000256" key="2">
    <source>
        <dbReference type="SAM" id="Phobius"/>
    </source>
</evidence>
<keyword evidence="2" id="KW-1133">Transmembrane helix</keyword>
<evidence type="ECO:0000313" key="4">
    <source>
        <dbReference type="EMBL" id="SDX02423.1"/>
    </source>
</evidence>
<gene>
    <name evidence="4" type="ORF">SAMN04488041_104190</name>
</gene>
<protein>
    <submittedName>
        <fullName evidence="4">MJ0042 family finger-like domain-containing protein</fullName>
    </submittedName>
</protein>
<reference evidence="5" key="1">
    <citation type="submission" date="2016-10" db="EMBL/GenBank/DDBJ databases">
        <authorList>
            <person name="Varghese N."/>
            <person name="Submissions S."/>
        </authorList>
    </citation>
    <scope>NUCLEOTIDE SEQUENCE [LARGE SCALE GENOMIC DNA]</scope>
    <source>
        <strain evidence="5">DSM 10014</strain>
    </source>
</reference>
<dbReference type="Proteomes" id="UP000183076">
    <property type="component" value="Unassembled WGS sequence"/>
</dbReference>
<name>A0A1H2YB23_9RHOB</name>
<keyword evidence="2" id="KW-0812">Transmembrane</keyword>
<sequence>MRLICPNCDAQYEVPDEVMPSSGRDVQCSNCGQTWFQHHPDFPPLDEEDDSRISTVSAALSARDDADDGVAPEGDADAPAPASPPEPDEDAAEDPDAGEPAHPAPPPRKQLDPSVADILRQEAEAEQEARRRRQAQTLESQPDLGLEEADQPSESDRAQQAKARMSRLRGEEQHSVAETTAAAAAVASRRELLPDIEEINSTLRTGSERRVIPNTGADAGRDTHADTKQRSGFSRGFVLIVALASVLVLLYVFSPQISEAVPALRPYLALYVAQVDSARQWLDGMLQSTLQWLDARASQSGS</sequence>
<organism evidence="4 5">
    <name type="scientific">Sulfitobacter pontiacus</name>
    <dbReference type="NCBI Taxonomy" id="60137"/>
    <lineage>
        <taxon>Bacteria</taxon>
        <taxon>Pseudomonadati</taxon>
        <taxon>Pseudomonadota</taxon>
        <taxon>Alphaproteobacteria</taxon>
        <taxon>Rhodobacterales</taxon>
        <taxon>Roseobacteraceae</taxon>
        <taxon>Sulfitobacter</taxon>
    </lineage>
</organism>
<evidence type="ECO:0000313" key="5">
    <source>
        <dbReference type="Proteomes" id="UP000183076"/>
    </source>
</evidence>
<dbReference type="InterPro" id="IPR011723">
    <property type="entry name" value="Znf/thioredoxin_put"/>
</dbReference>
<keyword evidence="2" id="KW-0472">Membrane</keyword>
<feature type="domain" description="Zinc finger/thioredoxin putative" evidence="3">
    <location>
        <begin position="1"/>
        <end position="36"/>
    </location>
</feature>
<evidence type="ECO:0000256" key="1">
    <source>
        <dbReference type="SAM" id="MobiDB-lite"/>
    </source>
</evidence>
<evidence type="ECO:0000259" key="3">
    <source>
        <dbReference type="Pfam" id="PF13717"/>
    </source>
</evidence>
<dbReference type="STRING" id="60137.SAMN04488041_104190"/>
<feature type="compositionally biased region" description="Acidic residues" evidence="1">
    <location>
        <begin position="65"/>
        <end position="76"/>
    </location>
</feature>